<organism evidence="1 2">
    <name type="scientific">Priestia veravalensis</name>
    <dbReference type="NCBI Taxonomy" id="1414648"/>
    <lineage>
        <taxon>Bacteria</taxon>
        <taxon>Bacillati</taxon>
        <taxon>Bacillota</taxon>
        <taxon>Bacilli</taxon>
        <taxon>Bacillales</taxon>
        <taxon>Bacillaceae</taxon>
        <taxon>Priestia</taxon>
    </lineage>
</organism>
<proteinExistence type="predicted"/>
<dbReference type="Proteomes" id="UP000053681">
    <property type="component" value="Unassembled WGS sequence"/>
</dbReference>
<dbReference type="RefSeq" id="WP_062686562.1">
    <property type="nucleotide sequence ID" value="NZ_KQ758635.1"/>
</dbReference>
<evidence type="ECO:0008006" key="3">
    <source>
        <dbReference type="Google" id="ProtNLM"/>
    </source>
</evidence>
<dbReference type="GO" id="GO:0005737">
    <property type="term" value="C:cytoplasm"/>
    <property type="evidence" value="ECO:0007669"/>
    <property type="project" value="TreeGrafter"/>
</dbReference>
<dbReference type="EMBL" id="LNQP01000016">
    <property type="protein sequence ID" value="KSU88763.1"/>
    <property type="molecule type" value="Genomic_DNA"/>
</dbReference>
<sequence>MNPPCVMIKASQSKLGKNQIYMSQGLCQQLSCDTHITITFGRMHQEVSIIPFTSSDYSIMCCKTLLQEWGLFEDETVLRFSSPSKEELLIGPVICVVTEIKSSLDLFGSITTFCEEFASLSDLENCFFYVSTLDDLLNGTKKGYTLQYNSWVLQNVPLPNVIHNRIHNRKTEHTAKFQELTTKAIENEIPFFNAHYLNKWKVFERLSQTVHLNTYLPDTYQLRCKQDLLDALSSYQTIFLKPIHGSQGKHIFKIAHVNEQYHLDYTTIGHEYKKEYDSAHDVFETLFHTLKKQGFIIQEGIDLQTYKGCPFDFRILCHKHSHSKWKVTSVITRVSQRGCFVSNVARGGEIYSPKHILTSLYDEHTAKHIIALLKEIALEICINLPYQDEIYAEFGIDLAIDANGQPWIIEVNTKPSKQSDEASQTIRPSTKALMNYCLTITRFH</sequence>
<keyword evidence="2" id="KW-1185">Reference proteome</keyword>
<evidence type="ECO:0000313" key="1">
    <source>
        <dbReference type="EMBL" id="KSU88763.1"/>
    </source>
</evidence>
<dbReference type="Pfam" id="PF14398">
    <property type="entry name" value="ATPgrasp_YheCD"/>
    <property type="match status" value="1"/>
</dbReference>
<evidence type="ECO:0000313" key="2">
    <source>
        <dbReference type="Proteomes" id="UP000053681"/>
    </source>
</evidence>
<reference evidence="1 2" key="1">
    <citation type="submission" date="2015-11" db="EMBL/GenBank/DDBJ databases">
        <title>Bacillus caseinolyticus sp nov.</title>
        <authorList>
            <person name="Dastager S.G."/>
            <person name="Mawlankar R."/>
        </authorList>
    </citation>
    <scope>NUCLEOTIDE SEQUENCE [LARGE SCALE GENOMIC DNA]</scope>
    <source>
        <strain evidence="1 2">SGD-V-76</strain>
    </source>
</reference>
<dbReference type="GO" id="GO:0009432">
    <property type="term" value="P:SOS response"/>
    <property type="evidence" value="ECO:0007669"/>
    <property type="project" value="TreeGrafter"/>
</dbReference>
<dbReference type="PANTHER" id="PTHR21621">
    <property type="entry name" value="RIBOSOMAL PROTEIN S6 MODIFICATION PROTEIN"/>
    <property type="match status" value="1"/>
</dbReference>
<gene>
    <name evidence="1" type="ORF">AS180_06390</name>
</gene>
<dbReference type="PANTHER" id="PTHR21621:SF0">
    <property type="entry name" value="BETA-CITRYLGLUTAMATE SYNTHASE B-RELATED"/>
    <property type="match status" value="1"/>
</dbReference>
<protein>
    <recommendedName>
        <fullName evidence="3">ATP-grasp domain-containing protein</fullName>
    </recommendedName>
</protein>
<dbReference type="GO" id="GO:0018169">
    <property type="term" value="F:ribosomal S6-glutamic acid ligase activity"/>
    <property type="evidence" value="ECO:0007669"/>
    <property type="project" value="TreeGrafter"/>
</dbReference>
<name>A0A0V8JP09_9BACI</name>
<dbReference type="Gene3D" id="3.30.470.20">
    <property type="entry name" value="ATP-grasp fold, B domain"/>
    <property type="match status" value="1"/>
</dbReference>
<comment type="caution">
    <text evidence="1">The sequence shown here is derived from an EMBL/GenBank/DDBJ whole genome shotgun (WGS) entry which is preliminary data.</text>
</comment>
<accession>A0A0V8JP09</accession>
<dbReference type="SUPFAM" id="SSF56059">
    <property type="entry name" value="Glutathione synthetase ATP-binding domain-like"/>
    <property type="match status" value="1"/>
</dbReference>
<dbReference type="InterPro" id="IPR026838">
    <property type="entry name" value="YheC/D"/>
</dbReference>
<dbReference type="AlphaFoldDB" id="A0A0V8JP09"/>